<dbReference type="PANTHER" id="PTHR43781">
    <property type="entry name" value="SACCHAROPINE DEHYDROGENASE"/>
    <property type="match status" value="1"/>
</dbReference>
<dbReference type="SUPFAM" id="SSF51735">
    <property type="entry name" value="NAD(P)-binding Rossmann-fold domains"/>
    <property type="match status" value="1"/>
</dbReference>
<gene>
    <name evidence="2" type="ORF">DFR50_14343</name>
</gene>
<evidence type="ECO:0000313" key="3">
    <source>
        <dbReference type="Proteomes" id="UP000253529"/>
    </source>
</evidence>
<dbReference type="Pfam" id="PF03435">
    <property type="entry name" value="Sacchrp_dh_NADP"/>
    <property type="match status" value="1"/>
</dbReference>
<sequence>MSGTILIYGASGYTGKLIAKRAADQGVRAILAGRSRARVEAAAAPLGLASRVFDLGDPKAIDVGLRDVAAALCVAGPFSATSRPMVDACLRKGVHYLDITGEIDVFEAIAARDAEAKARMVTLLPGVGFDVVPSDCLAAHLARRLPDAAKLKLFLSLGTNPSRGTAKTMVEAIAAGTQIRRKGALVRRDWPEAGSCDFGAGERPTVQVSWGDVATAFHSTGIPDIEVFFEALPAIRALARTPPFVKSFLGRPFMQTLLKRQIDRMPEGPSAEARASGRAILVGEASNARGERVRARLTTPEGYALTTATALDAAVRVAGGTVEPGFQTPSRAFGPDYVLEFAGVTRTDLDP</sequence>
<reference evidence="2 3" key="1">
    <citation type="submission" date="2018-06" db="EMBL/GenBank/DDBJ databases">
        <title>Genomic Encyclopedia of Type Strains, Phase IV (KMG-IV): sequencing the most valuable type-strain genomes for metagenomic binning, comparative biology and taxonomic classification.</title>
        <authorList>
            <person name="Goeker M."/>
        </authorList>
    </citation>
    <scope>NUCLEOTIDE SEQUENCE [LARGE SCALE GENOMIC DNA]</scope>
    <source>
        <strain evidence="2 3">DSM 24875</strain>
    </source>
</reference>
<name>A0A366EMB1_9HYPH</name>
<protein>
    <submittedName>
        <fullName evidence="2">Short subunit dehydrogenase-like uncharacterized protein</fullName>
    </submittedName>
</protein>
<dbReference type="EMBL" id="QNRK01000043">
    <property type="protein sequence ID" value="RBP03557.1"/>
    <property type="molecule type" value="Genomic_DNA"/>
</dbReference>
<proteinExistence type="predicted"/>
<dbReference type="InterPro" id="IPR005097">
    <property type="entry name" value="Sacchrp_dh_NADP-bd"/>
</dbReference>
<feature type="domain" description="Saccharopine dehydrogenase NADP binding" evidence="1">
    <location>
        <begin position="5"/>
        <end position="122"/>
    </location>
</feature>
<comment type="caution">
    <text evidence="2">The sequence shown here is derived from an EMBL/GenBank/DDBJ whole genome shotgun (WGS) entry which is preliminary data.</text>
</comment>
<dbReference type="PANTHER" id="PTHR43781:SF1">
    <property type="entry name" value="SACCHAROPINE DEHYDROGENASE"/>
    <property type="match status" value="1"/>
</dbReference>
<dbReference type="AlphaFoldDB" id="A0A366EMB1"/>
<evidence type="ECO:0000313" key="2">
    <source>
        <dbReference type="EMBL" id="RBP03557.1"/>
    </source>
</evidence>
<dbReference type="InterPro" id="IPR036291">
    <property type="entry name" value="NAD(P)-bd_dom_sf"/>
</dbReference>
<organism evidence="2 3">
    <name type="scientific">Roseiarcus fermentans</name>
    <dbReference type="NCBI Taxonomy" id="1473586"/>
    <lineage>
        <taxon>Bacteria</taxon>
        <taxon>Pseudomonadati</taxon>
        <taxon>Pseudomonadota</taxon>
        <taxon>Alphaproteobacteria</taxon>
        <taxon>Hyphomicrobiales</taxon>
        <taxon>Roseiarcaceae</taxon>
        <taxon>Roseiarcus</taxon>
    </lineage>
</organism>
<keyword evidence="3" id="KW-1185">Reference proteome</keyword>
<dbReference type="OrthoDB" id="4420885at2"/>
<dbReference type="RefSeq" id="WP_113892711.1">
    <property type="nucleotide sequence ID" value="NZ_QNRK01000043.1"/>
</dbReference>
<evidence type="ECO:0000259" key="1">
    <source>
        <dbReference type="Pfam" id="PF03435"/>
    </source>
</evidence>
<dbReference type="Gene3D" id="3.40.50.720">
    <property type="entry name" value="NAD(P)-binding Rossmann-like Domain"/>
    <property type="match status" value="1"/>
</dbReference>
<accession>A0A366EMB1</accession>
<dbReference type="Proteomes" id="UP000253529">
    <property type="component" value="Unassembled WGS sequence"/>
</dbReference>